<dbReference type="RefSeq" id="WP_185075310.1">
    <property type="nucleotide sequence ID" value="NZ_JACHMB010000001.1"/>
</dbReference>
<dbReference type="Proteomes" id="UP000579153">
    <property type="component" value="Unassembled WGS sequence"/>
</dbReference>
<sequence>MNRVVIVGASVRVHCPVRICSDRLPLRSRADIDALNLDLHLGVAGAGRTVALSDGDPVPYEAVVVATGVRPRHLPGTEGVAGMHTLTSPRPNARRAVRPGANGYGGVMWMVA</sequence>
<name>A0A7W9GE45_9ACTN</name>
<comment type="caution">
    <text evidence="1">The sequence shown here is derived from an EMBL/GenBank/DDBJ whole genome shotgun (WGS) entry which is preliminary data.</text>
</comment>
<organism evidence="1 2">
    <name type="scientific">Nonomuraea jabiensis</name>
    <dbReference type="NCBI Taxonomy" id="882448"/>
    <lineage>
        <taxon>Bacteria</taxon>
        <taxon>Bacillati</taxon>
        <taxon>Actinomycetota</taxon>
        <taxon>Actinomycetes</taxon>
        <taxon>Streptosporangiales</taxon>
        <taxon>Streptosporangiaceae</taxon>
        <taxon>Nonomuraea</taxon>
    </lineage>
</organism>
<gene>
    <name evidence="1" type="ORF">HD596_008910</name>
</gene>
<keyword evidence="2" id="KW-1185">Reference proteome</keyword>
<dbReference type="Gene3D" id="3.50.50.60">
    <property type="entry name" value="FAD/NAD(P)-binding domain"/>
    <property type="match status" value="1"/>
</dbReference>
<protein>
    <recommendedName>
        <fullName evidence="3">FAD/NAD(P)-binding domain-containing protein</fullName>
    </recommendedName>
</protein>
<dbReference type="InterPro" id="IPR036188">
    <property type="entry name" value="FAD/NAD-bd_sf"/>
</dbReference>
<dbReference type="AlphaFoldDB" id="A0A7W9GE45"/>
<proteinExistence type="predicted"/>
<accession>A0A7W9GE45</accession>
<evidence type="ECO:0008006" key="3">
    <source>
        <dbReference type="Google" id="ProtNLM"/>
    </source>
</evidence>
<evidence type="ECO:0000313" key="2">
    <source>
        <dbReference type="Proteomes" id="UP000579153"/>
    </source>
</evidence>
<dbReference type="EMBL" id="JACHMB010000001">
    <property type="protein sequence ID" value="MBB5782154.1"/>
    <property type="molecule type" value="Genomic_DNA"/>
</dbReference>
<dbReference type="SUPFAM" id="SSF51905">
    <property type="entry name" value="FAD/NAD(P)-binding domain"/>
    <property type="match status" value="1"/>
</dbReference>
<evidence type="ECO:0000313" key="1">
    <source>
        <dbReference type="EMBL" id="MBB5782154.1"/>
    </source>
</evidence>
<reference evidence="1 2" key="1">
    <citation type="submission" date="2020-08" db="EMBL/GenBank/DDBJ databases">
        <title>Sequencing the genomes of 1000 actinobacteria strains.</title>
        <authorList>
            <person name="Klenk H.-P."/>
        </authorList>
    </citation>
    <scope>NUCLEOTIDE SEQUENCE [LARGE SCALE GENOMIC DNA]</scope>
    <source>
        <strain evidence="1 2">DSM 45507</strain>
    </source>
</reference>